<proteinExistence type="predicted"/>
<name>A0A5D4JKG3_9ACTN</name>
<comment type="caution">
    <text evidence="1">The sequence shown here is derived from an EMBL/GenBank/DDBJ whole genome shotgun (WGS) entry which is preliminary data.</text>
</comment>
<dbReference type="RefSeq" id="WP_148902607.1">
    <property type="nucleotide sequence ID" value="NZ_VSZQ01000059.1"/>
</dbReference>
<evidence type="ECO:0008006" key="3">
    <source>
        <dbReference type="Google" id="ProtNLM"/>
    </source>
</evidence>
<accession>A0A5D4JKG3</accession>
<dbReference type="EMBL" id="VSZQ01000059">
    <property type="protein sequence ID" value="TYR64103.1"/>
    <property type="molecule type" value="Genomic_DNA"/>
</dbReference>
<protein>
    <recommendedName>
        <fullName evidence="3">SUKH-4 family immunity protein</fullName>
    </recommendedName>
</protein>
<sequence>MDFTVTAQDLTIVYGLDSVTYFPCSGITSLDARSASFLGTVGLPDSEVFTSREDVEDPYPAGFDAIVLGSRFDYYGMPCPVESRSWWMLGYLFTSLIALDPASGKVYGFPEGSSGYIPLHRDVESLVYALVEFRKLEIDHDNDVDPEELSARFKETVGAFDSTPFADEESQWSLSLEELEHGIW</sequence>
<dbReference type="AlphaFoldDB" id="A0A5D4JKG3"/>
<dbReference type="Pfam" id="PF14435">
    <property type="entry name" value="SUKH-4"/>
    <property type="match status" value="1"/>
</dbReference>
<dbReference type="Proteomes" id="UP000323242">
    <property type="component" value="Unassembled WGS sequence"/>
</dbReference>
<evidence type="ECO:0000313" key="2">
    <source>
        <dbReference type="Proteomes" id="UP000323242"/>
    </source>
</evidence>
<keyword evidence="2" id="KW-1185">Reference proteome</keyword>
<dbReference type="InterPro" id="IPR025851">
    <property type="entry name" value="SUKH-4"/>
</dbReference>
<evidence type="ECO:0000313" key="1">
    <source>
        <dbReference type="EMBL" id="TYR64103.1"/>
    </source>
</evidence>
<gene>
    <name evidence="1" type="ORF">FY004_13340</name>
</gene>
<reference evidence="1 2" key="1">
    <citation type="submission" date="2019-08" db="EMBL/GenBank/DDBJ databases">
        <title>Draft genome for granaticin producer strain Streptomyces parvus C05.</title>
        <authorList>
            <person name="Gonzalez-Pimentel J.L."/>
        </authorList>
    </citation>
    <scope>NUCLEOTIDE SEQUENCE [LARGE SCALE GENOMIC DNA]</scope>
    <source>
        <strain evidence="1 2">C05</strain>
    </source>
</reference>
<organism evidence="1 2">
    <name type="scientific">Streptomyces parvus</name>
    <dbReference type="NCBI Taxonomy" id="66428"/>
    <lineage>
        <taxon>Bacteria</taxon>
        <taxon>Bacillati</taxon>
        <taxon>Actinomycetota</taxon>
        <taxon>Actinomycetes</taxon>
        <taxon>Kitasatosporales</taxon>
        <taxon>Streptomycetaceae</taxon>
        <taxon>Streptomyces</taxon>
    </lineage>
</organism>